<evidence type="ECO:0000313" key="2">
    <source>
        <dbReference type="EMBL" id="EDR27342.1"/>
    </source>
</evidence>
<dbReference type="eggNOG" id="ENOG502RHYZ">
    <property type="taxonomic scope" value="Eukaryota"/>
</dbReference>
<dbReference type="KEGG" id="edi:EDI_243890"/>
<dbReference type="AlphaFoldDB" id="B0EDQ1"/>
<name>B0EDQ1_ENTDS</name>
<accession>B0EDQ1</accession>
<dbReference type="GeneID" id="5881411"/>
<protein>
    <submittedName>
        <fullName evidence="2">Uncharacterized protein</fullName>
    </submittedName>
</protein>
<gene>
    <name evidence="2" type="ORF">EDI_243890</name>
</gene>
<sequence length="176" mass="21524">MNINKEERSEVFNELQETSNDVKNQIDEIMKSVREYNENWENRIEEEITDNENESPEDRIKRIEGICDRKEEIIRRNEIVKNKIKEGMMMLNKLKNIYQVINEIRYEDKEILSEQVDTIITKVMEAQQIRIDKLIEENKRRANRYKGELEDIRIEWESKRIEKTYPPKYQIEQLEE</sequence>
<feature type="coiled-coil region" evidence="1">
    <location>
        <begin position="12"/>
        <end position="39"/>
    </location>
</feature>
<keyword evidence="3" id="KW-1185">Reference proteome</keyword>
<organism evidence="3">
    <name type="scientific">Entamoeba dispar (strain ATCC PRA-260 / SAW760)</name>
    <dbReference type="NCBI Taxonomy" id="370354"/>
    <lineage>
        <taxon>Eukaryota</taxon>
        <taxon>Amoebozoa</taxon>
        <taxon>Evosea</taxon>
        <taxon>Archamoebae</taxon>
        <taxon>Mastigamoebida</taxon>
        <taxon>Entamoebidae</taxon>
        <taxon>Entamoeba</taxon>
    </lineage>
</organism>
<evidence type="ECO:0000256" key="1">
    <source>
        <dbReference type="SAM" id="Coils"/>
    </source>
</evidence>
<dbReference type="Proteomes" id="UP000008076">
    <property type="component" value="Unassembled WGS sequence"/>
</dbReference>
<dbReference type="RefSeq" id="XP_001736412.1">
    <property type="nucleotide sequence ID" value="XM_001736360.1"/>
</dbReference>
<dbReference type="OMA" id="IRIEWES"/>
<dbReference type="EMBL" id="DS548829">
    <property type="protein sequence ID" value="EDR27342.1"/>
    <property type="molecule type" value="Genomic_DNA"/>
</dbReference>
<reference evidence="3" key="1">
    <citation type="submission" date="2007-12" db="EMBL/GenBank/DDBJ databases">
        <title>Annotation of Entamoeba dispar SAW760.</title>
        <authorList>
            <person name="Lorenzi H."/>
            <person name="Inman J."/>
            <person name="Schobel S."/>
            <person name="Amedeo P."/>
            <person name="Caler E."/>
        </authorList>
    </citation>
    <scope>NUCLEOTIDE SEQUENCE [LARGE SCALE GENOMIC DNA]</scope>
    <source>
        <strain evidence="3">ATCC PRA-260 / SAW760</strain>
    </source>
</reference>
<keyword evidence="1" id="KW-0175">Coiled coil</keyword>
<proteinExistence type="predicted"/>
<dbReference type="OrthoDB" id="10443684at2759"/>
<evidence type="ECO:0000313" key="3">
    <source>
        <dbReference type="Proteomes" id="UP000008076"/>
    </source>
</evidence>
<dbReference type="VEuPathDB" id="AmoebaDB:EDI_243890"/>